<keyword evidence="6" id="KW-1185">Reference proteome</keyword>
<feature type="coiled-coil region" evidence="3">
    <location>
        <begin position="60"/>
        <end position="113"/>
    </location>
</feature>
<dbReference type="PANTHER" id="PTHR35089:SF1">
    <property type="entry name" value="CHAPERONE PROTEIN SKP"/>
    <property type="match status" value="1"/>
</dbReference>
<evidence type="ECO:0000256" key="4">
    <source>
        <dbReference type="SAM" id="SignalP"/>
    </source>
</evidence>
<dbReference type="PANTHER" id="PTHR35089">
    <property type="entry name" value="CHAPERONE PROTEIN SKP"/>
    <property type="match status" value="1"/>
</dbReference>
<protein>
    <submittedName>
        <fullName evidence="5">OmpH family outer membrane protein</fullName>
    </submittedName>
</protein>
<comment type="similarity">
    <text evidence="1">Belongs to the Skp family.</text>
</comment>
<evidence type="ECO:0000256" key="1">
    <source>
        <dbReference type="ARBA" id="ARBA00009091"/>
    </source>
</evidence>
<accession>A0A399D570</accession>
<name>A0A399D570_9BACT</name>
<evidence type="ECO:0000313" key="5">
    <source>
        <dbReference type="EMBL" id="RIH66799.1"/>
    </source>
</evidence>
<dbReference type="AlphaFoldDB" id="A0A399D570"/>
<dbReference type="GO" id="GO:0051082">
    <property type="term" value="F:unfolded protein binding"/>
    <property type="evidence" value="ECO:0007669"/>
    <property type="project" value="InterPro"/>
</dbReference>
<dbReference type="RefSeq" id="WP_119348671.1">
    <property type="nucleotide sequence ID" value="NZ_JBFHKJ010000712.1"/>
</dbReference>
<proteinExistence type="inferred from homology"/>
<dbReference type="OrthoDB" id="1524711at2"/>
<dbReference type="GO" id="GO:0050821">
    <property type="term" value="P:protein stabilization"/>
    <property type="evidence" value="ECO:0007669"/>
    <property type="project" value="TreeGrafter"/>
</dbReference>
<gene>
    <name evidence="5" type="ORF">D1164_04210</name>
</gene>
<dbReference type="SMART" id="SM00935">
    <property type="entry name" value="OmpH"/>
    <property type="match status" value="1"/>
</dbReference>
<comment type="caution">
    <text evidence="5">The sequence shown here is derived from an EMBL/GenBank/DDBJ whole genome shotgun (WGS) entry which is preliminary data.</text>
</comment>
<dbReference type="Pfam" id="PF03938">
    <property type="entry name" value="OmpH"/>
    <property type="match status" value="1"/>
</dbReference>
<dbReference type="Gene3D" id="3.30.910.20">
    <property type="entry name" value="Skp domain"/>
    <property type="match status" value="1"/>
</dbReference>
<dbReference type="InterPro" id="IPR024930">
    <property type="entry name" value="Skp_dom_sf"/>
</dbReference>
<evidence type="ECO:0000256" key="2">
    <source>
        <dbReference type="ARBA" id="ARBA00022729"/>
    </source>
</evidence>
<reference evidence="5 6" key="1">
    <citation type="journal article" date="2015" name="Int. J. Syst. Evol. Microbiol.">
        <title>Mariniphaga sediminis sp. nov., isolated from coastal sediment.</title>
        <authorList>
            <person name="Wang F.Q."/>
            <person name="Shen Q.Y."/>
            <person name="Chen G.J."/>
            <person name="Du Z.J."/>
        </authorList>
    </citation>
    <scope>NUCLEOTIDE SEQUENCE [LARGE SCALE GENOMIC DNA]</scope>
    <source>
        <strain evidence="5 6">SY21</strain>
    </source>
</reference>
<sequence length="171" mass="19523">MRNLMKLFVLLIFATATISATAQNLKFGHIDLQALVQLMPERATAETDFNNFQTELEDVLGEMQQNYQQKLAELEQLGEDASEVRRNAKITELQEIQQRVQNYQVTANQQLQQKQAELLQPVFDKAEKAIEEVAQEQGLLYVFDVGSRVVLYKSNQSVDLLPLVKQKLGIQ</sequence>
<organism evidence="5 6">
    <name type="scientific">Mariniphaga sediminis</name>
    <dbReference type="NCBI Taxonomy" id="1628158"/>
    <lineage>
        <taxon>Bacteria</taxon>
        <taxon>Pseudomonadati</taxon>
        <taxon>Bacteroidota</taxon>
        <taxon>Bacteroidia</taxon>
        <taxon>Marinilabiliales</taxon>
        <taxon>Prolixibacteraceae</taxon>
        <taxon>Mariniphaga</taxon>
    </lineage>
</organism>
<evidence type="ECO:0000313" key="6">
    <source>
        <dbReference type="Proteomes" id="UP000266441"/>
    </source>
</evidence>
<dbReference type="InterPro" id="IPR005632">
    <property type="entry name" value="Chaperone_Skp"/>
</dbReference>
<feature type="signal peptide" evidence="4">
    <location>
        <begin position="1"/>
        <end position="22"/>
    </location>
</feature>
<keyword evidence="2 4" id="KW-0732">Signal</keyword>
<evidence type="ECO:0000256" key="3">
    <source>
        <dbReference type="SAM" id="Coils"/>
    </source>
</evidence>
<keyword evidence="3" id="KW-0175">Coiled coil</keyword>
<dbReference type="GO" id="GO:0005829">
    <property type="term" value="C:cytosol"/>
    <property type="evidence" value="ECO:0007669"/>
    <property type="project" value="TreeGrafter"/>
</dbReference>
<feature type="chain" id="PRO_5017472750" evidence="4">
    <location>
        <begin position="23"/>
        <end position="171"/>
    </location>
</feature>
<dbReference type="EMBL" id="QWET01000002">
    <property type="protein sequence ID" value="RIH66799.1"/>
    <property type="molecule type" value="Genomic_DNA"/>
</dbReference>
<dbReference type="Proteomes" id="UP000266441">
    <property type="component" value="Unassembled WGS sequence"/>
</dbReference>
<dbReference type="SUPFAM" id="SSF111384">
    <property type="entry name" value="OmpH-like"/>
    <property type="match status" value="1"/>
</dbReference>